<evidence type="ECO:0000313" key="1">
    <source>
        <dbReference type="EMBL" id="CAB9514662.1"/>
    </source>
</evidence>
<dbReference type="Proteomes" id="UP001153069">
    <property type="component" value="Unassembled WGS sequence"/>
</dbReference>
<comment type="caution">
    <text evidence="1">The sequence shown here is derived from an EMBL/GenBank/DDBJ whole genome shotgun (WGS) entry which is preliminary data.</text>
</comment>
<proteinExistence type="predicted"/>
<organism evidence="1 2">
    <name type="scientific">Seminavis robusta</name>
    <dbReference type="NCBI Taxonomy" id="568900"/>
    <lineage>
        <taxon>Eukaryota</taxon>
        <taxon>Sar</taxon>
        <taxon>Stramenopiles</taxon>
        <taxon>Ochrophyta</taxon>
        <taxon>Bacillariophyta</taxon>
        <taxon>Bacillariophyceae</taxon>
        <taxon>Bacillariophycidae</taxon>
        <taxon>Naviculales</taxon>
        <taxon>Naviculaceae</taxon>
        <taxon>Seminavis</taxon>
    </lineage>
</organism>
<reference evidence="1" key="1">
    <citation type="submission" date="2020-06" db="EMBL/GenBank/DDBJ databases">
        <authorList>
            <consortium name="Plant Systems Biology data submission"/>
        </authorList>
    </citation>
    <scope>NUCLEOTIDE SEQUENCE</scope>
    <source>
        <strain evidence="1">D6</strain>
    </source>
</reference>
<gene>
    <name evidence="1" type="ORF">SEMRO_667_G184150.1</name>
</gene>
<dbReference type="AlphaFoldDB" id="A0A9N8HJ43"/>
<name>A0A9N8HJ43_9STRA</name>
<protein>
    <submittedName>
        <fullName evidence="1">Uncharacterized protein</fullName>
    </submittedName>
</protein>
<dbReference type="EMBL" id="CAICTM010000666">
    <property type="protein sequence ID" value="CAB9514662.1"/>
    <property type="molecule type" value="Genomic_DNA"/>
</dbReference>
<sequence length="415" mass="46967">MSPNKLQPVSCRVPALLVSTVIALVFALRNFSSAYNITVVVDAQRNLQHKEEESEPSKLQQPVASCVWDPKSQGSCTGAFFKLLHQNGDPIDGSAAVPRRWLFFGDSTMRRLFAKSRVLVDHFVNKPAKYISNPCWAQFQCKMHEHRRCELAQFFQQQPASHWIPPNASLGEGPIEFGAENPFCQDCSGCNSIYTICKPKRTKIANPACDTSKLTYGGYFSIEFARDVELQTTEFQTTQENVAQFIHNHFNQHQKLQTDFGGKPICVVSAGFHDMAIENMTTSTYVTTVSWYLQLLQQQCDSIVWLQNTAPQRRNSTDPFVSFAKQHWVSVEAWNRAVHQHLKETSELDTSRILVMDVFESSKAWPFASEEDNIHKCNVWYRMLASLFKVMAQVTAAQGSNTLRATQTTMTSTTT</sequence>
<dbReference type="OrthoDB" id="48458at2759"/>
<keyword evidence="2" id="KW-1185">Reference proteome</keyword>
<accession>A0A9N8HJ43</accession>
<evidence type="ECO:0000313" key="2">
    <source>
        <dbReference type="Proteomes" id="UP001153069"/>
    </source>
</evidence>